<protein>
    <submittedName>
        <fullName evidence="8">FUSC family protein</fullName>
    </submittedName>
</protein>
<evidence type="ECO:0000313" key="9">
    <source>
        <dbReference type="Proteomes" id="UP000622890"/>
    </source>
</evidence>
<comment type="caution">
    <text evidence="8">The sequence shown here is derived from an EMBL/GenBank/DDBJ whole genome shotgun (WGS) entry which is preliminary data.</text>
</comment>
<feature type="transmembrane region" description="Helical" evidence="7">
    <location>
        <begin position="83"/>
        <end position="100"/>
    </location>
</feature>
<evidence type="ECO:0000256" key="3">
    <source>
        <dbReference type="ARBA" id="ARBA00022475"/>
    </source>
</evidence>
<dbReference type="GO" id="GO:0022857">
    <property type="term" value="F:transmembrane transporter activity"/>
    <property type="evidence" value="ECO:0007669"/>
    <property type="project" value="InterPro"/>
</dbReference>
<dbReference type="Proteomes" id="UP000622890">
    <property type="component" value="Unassembled WGS sequence"/>
</dbReference>
<keyword evidence="3" id="KW-1003">Cell membrane</keyword>
<evidence type="ECO:0000256" key="6">
    <source>
        <dbReference type="ARBA" id="ARBA00023136"/>
    </source>
</evidence>
<reference evidence="8" key="1">
    <citation type="submission" date="2021-01" db="EMBL/GenBank/DDBJ databases">
        <title>Genome sequence of strain Noviherbaspirillum sp. DKR-6.</title>
        <authorList>
            <person name="Chaudhary D.K."/>
        </authorList>
    </citation>
    <scope>NUCLEOTIDE SEQUENCE</scope>
    <source>
        <strain evidence="8">DKR-6</strain>
    </source>
</reference>
<evidence type="ECO:0000256" key="1">
    <source>
        <dbReference type="ARBA" id="ARBA00004651"/>
    </source>
</evidence>
<keyword evidence="9" id="KW-1185">Reference proteome</keyword>
<evidence type="ECO:0000256" key="7">
    <source>
        <dbReference type="SAM" id="Phobius"/>
    </source>
</evidence>
<feature type="transmembrane region" description="Helical" evidence="7">
    <location>
        <begin position="360"/>
        <end position="380"/>
    </location>
</feature>
<evidence type="ECO:0000256" key="2">
    <source>
        <dbReference type="ARBA" id="ARBA00022448"/>
    </source>
</evidence>
<keyword evidence="2" id="KW-0813">Transport</keyword>
<dbReference type="Pfam" id="PF04632">
    <property type="entry name" value="FUSC"/>
    <property type="match status" value="1"/>
</dbReference>
<comment type="subcellular location">
    <subcellularLocation>
        <location evidence="1">Cell membrane</location>
        <topology evidence="1">Multi-pass membrane protein</topology>
    </subcellularLocation>
</comment>
<dbReference type="GO" id="GO:0005886">
    <property type="term" value="C:plasma membrane"/>
    <property type="evidence" value="ECO:0007669"/>
    <property type="project" value="UniProtKB-SubCell"/>
</dbReference>
<feature type="transmembrane region" description="Helical" evidence="7">
    <location>
        <begin position="56"/>
        <end position="77"/>
    </location>
</feature>
<feature type="transmembrane region" description="Helical" evidence="7">
    <location>
        <begin position="414"/>
        <end position="436"/>
    </location>
</feature>
<keyword evidence="4 7" id="KW-0812">Transmembrane</keyword>
<accession>A0A934SY80</accession>
<dbReference type="PANTHER" id="PTHR30509">
    <property type="entry name" value="P-HYDROXYBENZOIC ACID EFFLUX PUMP SUBUNIT-RELATED"/>
    <property type="match status" value="1"/>
</dbReference>
<feature type="transmembrane region" description="Helical" evidence="7">
    <location>
        <begin position="20"/>
        <end position="44"/>
    </location>
</feature>
<dbReference type="EMBL" id="JAEPBG010000010">
    <property type="protein sequence ID" value="MBK4737226.1"/>
    <property type="molecule type" value="Genomic_DNA"/>
</dbReference>
<dbReference type="RefSeq" id="WP_200595336.1">
    <property type="nucleotide sequence ID" value="NZ_JAEPBG010000010.1"/>
</dbReference>
<dbReference type="AlphaFoldDB" id="A0A934SY80"/>
<feature type="transmembrane region" description="Helical" evidence="7">
    <location>
        <begin position="112"/>
        <end position="136"/>
    </location>
</feature>
<dbReference type="PANTHER" id="PTHR30509:SF9">
    <property type="entry name" value="MULTIDRUG RESISTANCE PROTEIN MDTO"/>
    <property type="match status" value="1"/>
</dbReference>
<sequence>MQRPSAAELIFSVKAFASAMLALYLALSIGLPRPFWSVLTAYVVSTPLTGAVRSKALYRVAGTFLGSMATVLMVPRLAQAPELLTLAMAGWVALCLYISLHDRTPRAYTFMLAGYTAAMIGFPSVTAPGAVFDVALARVEEITLGILCGTVVHTLILPRSLGPALLGRLDHALTDARRWLRDALGNGSDARERRSLAGDITELRLMTTHLPFDTSNLRWTSNTIHALQDRLAMLVPILSGIEDRLRALRELGEEDPRWRALQSRITAWSDASADRTGGDIEAAALRREIDTLRPRIAADSSWADLLRVNLAARLSALIDQVEECRRLRRHIDAGLSGRLPREARAVAPSAPRVLHHDPGMALLSAVAAFIAIVCVCAFWILTAWPAGSAAAMMCAVFCSFFAGQDDPVPSIKQFLQYTIASMPISAVYLLFIMPAVHNFETLILVLAPCFILLGIFIGRPATTGRAMAMTFGVAGTLSMHDTGTMDLVSFLNSMLGQLAGISAAALFTRLLRSASAQHTARRLLRAAWDELARLGTARRLPDAAAMSARMVDRIGMLTPRLAAAGPHDDLSAVDALADLRIGLNMVQLQRVAGDLRHHHGALRRLLRALSEHFRAQPGKPADAPLLAQLDEALRDVCGAQPGQAQREAIVALTGIRRGLFPKAPPYRPAPLNAPAPLAA</sequence>
<dbReference type="InterPro" id="IPR006726">
    <property type="entry name" value="PHBA_efflux_AaeB/fusaric-R"/>
</dbReference>
<keyword evidence="5 7" id="KW-1133">Transmembrane helix</keyword>
<gene>
    <name evidence="8" type="ORF">JJB74_21600</name>
</gene>
<evidence type="ECO:0000256" key="5">
    <source>
        <dbReference type="ARBA" id="ARBA00022989"/>
    </source>
</evidence>
<keyword evidence="6 7" id="KW-0472">Membrane</keyword>
<evidence type="ECO:0000256" key="4">
    <source>
        <dbReference type="ARBA" id="ARBA00022692"/>
    </source>
</evidence>
<name>A0A934SY80_9BURK</name>
<proteinExistence type="predicted"/>
<feature type="transmembrane region" description="Helical" evidence="7">
    <location>
        <begin position="442"/>
        <end position="461"/>
    </location>
</feature>
<organism evidence="8 9">
    <name type="scientific">Noviherbaspirillum pedocola</name>
    <dbReference type="NCBI Taxonomy" id="2801341"/>
    <lineage>
        <taxon>Bacteria</taxon>
        <taxon>Pseudomonadati</taxon>
        <taxon>Pseudomonadota</taxon>
        <taxon>Betaproteobacteria</taxon>
        <taxon>Burkholderiales</taxon>
        <taxon>Oxalobacteraceae</taxon>
        <taxon>Noviherbaspirillum</taxon>
    </lineage>
</organism>
<evidence type="ECO:0000313" key="8">
    <source>
        <dbReference type="EMBL" id="MBK4737226.1"/>
    </source>
</evidence>